<protein>
    <submittedName>
        <fullName evidence="2">Uncharacterized protein</fullName>
    </submittedName>
</protein>
<dbReference type="EMBL" id="KV918972">
    <property type="protein sequence ID" value="OSX73932.1"/>
    <property type="molecule type" value="Genomic_DNA"/>
</dbReference>
<evidence type="ECO:0000313" key="2">
    <source>
        <dbReference type="EMBL" id="OSX73932.1"/>
    </source>
</evidence>
<feature type="region of interest" description="Disordered" evidence="1">
    <location>
        <begin position="390"/>
        <end position="411"/>
    </location>
</feature>
<feature type="region of interest" description="Disordered" evidence="1">
    <location>
        <begin position="214"/>
        <end position="238"/>
    </location>
</feature>
<proteinExistence type="predicted"/>
<organism evidence="2 3">
    <name type="scientific">Porphyra umbilicalis</name>
    <name type="common">Purple laver</name>
    <name type="synonym">Red alga</name>
    <dbReference type="NCBI Taxonomy" id="2786"/>
    <lineage>
        <taxon>Eukaryota</taxon>
        <taxon>Rhodophyta</taxon>
        <taxon>Bangiophyceae</taxon>
        <taxon>Bangiales</taxon>
        <taxon>Bangiaceae</taxon>
        <taxon>Porphyra</taxon>
    </lineage>
</organism>
<gene>
    <name evidence="2" type="ORF">BU14_0319s0020</name>
</gene>
<accession>A0A1X6NZA5</accession>
<dbReference type="AlphaFoldDB" id="A0A1X6NZA5"/>
<reference evidence="2 3" key="1">
    <citation type="submission" date="2017-03" db="EMBL/GenBank/DDBJ databases">
        <title>WGS assembly of Porphyra umbilicalis.</title>
        <authorList>
            <person name="Brawley S.H."/>
            <person name="Blouin N.A."/>
            <person name="Ficko-Blean E."/>
            <person name="Wheeler G.L."/>
            <person name="Lohr M."/>
            <person name="Goodson H.V."/>
            <person name="Jenkins J.W."/>
            <person name="Blaby-Haas C.E."/>
            <person name="Helliwell K.E."/>
            <person name="Chan C."/>
            <person name="Marriage T."/>
            <person name="Bhattacharya D."/>
            <person name="Klein A.S."/>
            <person name="Badis Y."/>
            <person name="Brodie J."/>
            <person name="Cao Y."/>
            <person name="Collen J."/>
            <person name="Dittami S.M."/>
            <person name="Gachon C.M."/>
            <person name="Green B.R."/>
            <person name="Karpowicz S."/>
            <person name="Kim J.W."/>
            <person name="Kudahl U."/>
            <person name="Lin S."/>
            <person name="Michel G."/>
            <person name="Mittag M."/>
            <person name="Olson B.J."/>
            <person name="Pangilinan J."/>
            <person name="Peng Y."/>
            <person name="Qiu H."/>
            <person name="Shu S."/>
            <person name="Singer J.T."/>
            <person name="Smith A.G."/>
            <person name="Sprecher B.N."/>
            <person name="Wagner V."/>
            <person name="Wang W."/>
            <person name="Wang Z.-Y."/>
            <person name="Yan J."/>
            <person name="Yarish C."/>
            <person name="Zoeuner-Riek S."/>
            <person name="Zhuang Y."/>
            <person name="Zou Y."/>
            <person name="Lindquist E.A."/>
            <person name="Grimwood J."/>
            <person name="Barry K."/>
            <person name="Rokhsar D.S."/>
            <person name="Schmutz J."/>
            <person name="Stiller J.W."/>
            <person name="Grossman A.R."/>
            <person name="Prochnik S.E."/>
        </authorList>
    </citation>
    <scope>NUCLEOTIDE SEQUENCE [LARGE SCALE GENOMIC DNA]</scope>
    <source>
        <strain evidence="2">4086291</strain>
    </source>
</reference>
<dbReference type="Proteomes" id="UP000218209">
    <property type="component" value="Unassembled WGS sequence"/>
</dbReference>
<evidence type="ECO:0000313" key="3">
    <source>
        <dbReference type="Proteomes" id="UP000218209"/>
    </source>
</evidence>
<keyword evidence="3" id="KW-1185">Reference proteome</keyword>
<evidence type="ECO:0000256" key="1">
    <source>
        <dbReference type="SAM" id="MobiDB-lite"/>
    </source>
</evidence>
<name>A0A1X6NZA5_PORUM</name>
<sequence length="504" mass="48205">MGAAVAAGGWGGGADDDGAALRPTALVFVLHDADGGAVEGGVAGADADAARVAGLADTLRADVARLWVEAPKPGSLVGVPLSAVFLVSVVGLPHPRYRALESGAALAQLRARLHGAVPAGGVPGAHAAAVAAAPSASAAGPPPPSLLPRECSKQLPSHAAAMMVGMAWRAVLEADGAAAAAGGGGGGGGGGGALRRRRPPVAAAAARALHCRRGRRPVGGGGADQTRPRGAAARAAAPPPPDFGATAAAAVLAALTDFDRSTGAIGAADRPVVAAKRAGLVARLDAAVRPAYFTALRRSRAASLDGLRRVLASGAADPGTPAGAAAATAAGAAATAAFAANVRSLAPLTAVVPGLSAAAAGAGLDAAIAEALARHPSSAGVGLRAAAALERESRRRARRAPPPGRTRGGRAGLHLGSAVQVAGGGSWTAAVVGAPGGGILSVTGAAANDGVRAEGGGGGVPALTRRAQAAARLVPPRVGGALLGAAAEVTAARVQPTLRVDADL</sequence>